<dbReference type="InterPro" id="IPR021698">
    <property type="entry name" value="DUF3280"/>
</dbReference>
<reference evidence="1 2" key="1">
    <citation type="journal article" date="2014" name="Genome Announc.">
        <title>Draft Genome Sequence of Lutibaculum baratangense Strain AMV1T, Isolated from a Mud Volcano in Andamans, India.</title>
        <authorList>
            <person name="Singh A."/>
            <person name="Sreenivas A."/>
            <person name="Sathyanarayana Reddy G."/>
            <person name="Pinnaka A.K."/>
            <person name="Shivaji S."/>
        </authorList>
    </citation>
    <scope>NUCLEOTIDE SEQUENCE [LARGE SCALE GENOMIC DNA]</scope>
    <source>
        <strain evidence="1 2">AMV1</strain>
    </source>
</reference>
<dbReference type="eggNOG" id="ENOG5032EC2">
    <property type="taxonomic scope" value="Bacteria"/>
</dbReference>
<sequence>MAVFDFELIDSSLEGELTGPKAEETARLEMLGERLRAAFASAEGFEVVDVEPVREDASRRNLQACGGCDRALAAELGAEWAVTGTVQKVSNLILNINLYVRDVATGERLQTMSADIRGNTDESWQRGLDWLIRNRLAIGK</sequence>
<evidence type="ECO:0000313" key="1">
    <source>
        <dbReference type="EMBL" id="ESR25803.1"/>
    </source>
</evidence>
<dbReference type="RefSeq" id="WP_023431283.1">
    <property type="nucleotide sequence ID" value="NZ_AWXZ01000017.1"/>
</dbReference>
<comment type="caution">
    <text evidence="1">The sequence shown here is derived from an EMBL/GenBank/DDBJ whole genome shotgun (WGS) entry which is preliminary data.</text>
</comment>
<proteinExistence type="predicted"/>
<dbReference type="PATRIC" id="fig|631454.5.peg.1123"/>
<protein>
    <recommendedName>
        <fullName evidence="3">DUF2380 domain-containing protein</fullName>
    </recommendedName>
</protein>
<dbReference type="EMBL" id="AWXZ01000017">
    <property type="protein sequence ID" value="ESR25803.1"/>
    <property type="molecule type" value="Genomic_DNA"/>
</dbReference>
<dbReference type="STRING" id="631454.N177_1138"/>
<gene>
    <name evidence="1" type="ORF">N177_1138</name>
</gene>
<keyword evidence="2" id="KW-1185">Reference proteome</keyword>
<dbReference type="Pfam" id="PF11684">
    <property type="entry name" value="DUF3280"/>
    <property type="match status" value="1"/>
</dbReference>
<name>V4TIH8_9HYPH</name>
<accession>V4TIH8</accession>
<dbReference type="Proteomes" id="UP000017819">
    <property type="component" value="Unassembled WGS sequence"/>
</dbReference>
<evidence type="ECO:0008006" key="3">
    <source>
        <dbReference type="Google" id="ProtNLM"/>
    </source>
</evidence>
<evidence type="ECO:0000313" key="2">
    <source>
        <dbReference type="Proteomes" id="UP000017819"/>
    </source>
</evidence>
<organism evidence="1 2">
    <name type="scientific">Lutibaculum baratangense AMV1</name>
    <dbReference type="NCBI Taxonomy" id="631454"/>
    <lineage>
        <taxon>Bacteria</taxon>
        <taxon>Pseudomonadati</taxon>
        <taxon>Pseudomonadota</taxon>
        <taxon>Alphaproteobacteria</taxon>
        <taxon>Hyphomicrobiales</taxon>
        <taxon>Tepidamorphaceae</taxon>
        <taxon>Lutibaculum</taxon>
    </lineage>
</organism>
<dbReference type="AlphaFoldDB" id="V4TIH8"/>